<dbReference type="EMBL" id="JACJUU010000021">
    <property type="protein sequence ID" value="MBC2771116.1"/>
    <property type="molecule type" value="Genomic_DNA"/>
</dbReference>
<name>A0A842HSH8_9BURK</name>
<comment type="function">
    <text evidence="6">May nick specific sequences that contain T:G mispairs resulting from m5C-deamination.</text>
</comment>
<keyword evidence="5 6" id="KW-0234">DNA repair</keyword>
<dbReference type="EC" id="3.1.-.-" evidence="6"/>
<keyword evidence="8" id="KW-1185">Reference proteome</keyword>
<keyword evidence="3 6" id="KW-0227">DNA damage</keyword>
<accession>A0A842HSH8</accession>
<comment type="similarity">
    <text evidence="6">Belongs to the vsr family.</text>
</comment>
<evidence type="ECO:0000313" key="8">
    <source>
        <dbReference type="Proteomes" id="UP000545386"/>
    </source>
</evidence>
<evidence type="ECO:0000256" key="5">
    <source>
        <dbReference type="ARBA" id="ARBA00023204"/>
    </source>
</evidence>
<dbReference type="AlphaFoldDB" id="A0A842HSH8"/>
<dbReference type="Gene3D" id="3.40.960.10">
    <property type="entry name" value="VSR Endonuclease"/>
    <property type="match status" value="1"/>
</dbReference>
<evidence type="ECO:0000256" key="6">
    <source>
        <dbReference type="PIRNR" id="PIRNR018267"/>
    </source>
</evidence>
<dbReference type="CDD" id="cd00221">
    <property type="entry name" value="Vsr"/>
    <property type="match status" value="1"/>
</dbReference>
<protein>
    <recommendedName>
        <fullName evidence="6">Very short patch repair endonuclease</fullName>
        <ecNumber evidence="6">3.1.-.-</ecNumber>
    </recommendedName>
</protein>
<dbReference type="GO" id="GO:0016787">
    <property type="term" value="F:hydrolase activity"/>
    <property type="evidence" value="ECO:0007669"/>
    <property type="project" value="UniProtKB-KW"/>
</dbReference>
<evidence type="ECO:0000256" key="3">
    <source>
        <dbReference type="ARBA" id="ARBA00022763"/>
    </source>
</evidence>
<keyword evidence="2 6" id="KW-0255">Endonuclease</keyword>
<dbReference type="RefSeq" id="WP_123659851.1">
    <property type="nucleotide sequence ID" value="NZ_JACJUU010000021.1"/>
</dbReference>
<gene>
    <name evidence="7" type="primary">vsr</name>
    <name evidence="7" type="ORF">GTU67_14505</name>
</gene>
<keyword evidence="4 6" id="KW-0378">Hydrolase</keyword>
<dbReference type="PIRSF" id="PIRSF018267">
    <property type="entry name" value="VSR_endonuc"/>
    <property type="match status" value="1"/>
</dbReference>
<keyword evidence="1 6" id="KW-0540">Nuclease</keyword>
<proteinExistence type="inferred from homology"/>
<dbReference type="GO" id="GO:0004519">
    <property type="term" value="F:endonuclease activity"/>
    <property type="evidence" value="ECO:0007669"/>
    <property type="project" value="UniProtKB-KW"/>
</dbReference>
<dbReference type="Proteomes" id="UP000545386">
    <property type="component" value="Unassembled WGS sequence"/>
</dbReference>
<comment type="caution">
    <text evidence="7">The sequence shown here is derived from an EMBL/GenBank/DDBJ whole genome shotgun (WGS) entry which is preliminary data.</text>
</comment>
<dbReference type="InterPro" id="IPR011335">
    <property type="entry name" value="Restrct_endonuc-II-like"/>
</dbReference>
<evidence type="ECO:0000313" key="7">
    <source>
        <dbReference type="EMBL" id="MBC2771116.1"/>
    </source>
</evidence>
<dbReference type="GO" id="GO:0006298">
    <property type="term" value="P:mismatch repair"/>
    <property type="evidence" value="ECO:0007669"/>
    <property type="project" value="UniProtKB-UniRule"/>
</dbReference>
<evidence type="ECO:0000256" key="2">
    <source>
        <dbReference type="ARBA" id="ARBA00022759"/>
    </source>
</evidence>
<sequence length="152" mass="17856">MTDVVTPGTRSKMMAGIRGKDTRPEIIIRKELFRQGFRYRLHEKKLAGKPDIVLPRYRAAVFVHGCFWHGHTCNLFRLPSTRTDFWKTKIDRNRHNDERAISILLKSEWRVAIVWECALKGRGKWELLTLTDAITKWIRSDVPELEIRGCQP</sequence>
<evidence type="ECO:0000256" key="1">
    <source>
        <dbReference type="ARBA" id="ARBA00022722"/>
    </source>
</evidence>
<dbReference type="NCBIfam" id="TIGR00632">
    <property type="entry name" value="vsr"/>
    <property type="match status" value="1"/>
</dbReference>
<evidence type="ECO:0000256" key="4">
    <source>
        <dbReference type="ARBA" id="ARBA00022801"/>
    </source>
</evidence>
<dbReference type="SUPFAM" id="SSF52980">
    <property type="entry name" value="Restriction endonuclease-like"/>
    <property type="match status" value="1"/>
</dbReference>
<dbReference type="InterPro" id="IPR004603">
    <property type="entry name" value="DNA_mismatch_endonuc_vsr"/>
</dbReference>
<reference evidence="7 8" key="1">
    <citation type="submission" date="2020-08" db="EMBL/GenBank/DDBJ databases">
        <title>Paraeoetvoesia sp. YC-7-48 draft genome sequence.</title>
        <authorList>
            <person name="Yao L."/>
        </authorList>
    </citation>
    <scope>NUCLEOTIDE SEQUENCE [LARGE SCALE GENOMIC DNA]</scope>
    <source>
        <strain evidence="8">YC-7-48</strain>
    </source>
</reference>
<dbReference type="Pfam" id="PF03852">
    <property type="entry name" value="Vsr"/>
    <property type="match status" value="1"/>
</dbReference>
<organism evidence="7 8">
    <name type="scientific">Pusillimonas minor</name>
    <dbReference type="NCBI Taxonomy" id="2697024"/>
    <lineage>
        <taxon>Bacteria</taxon>
        <taxon>Pseudomonadati</taxon>
        <taxon>Pseudomonadota</taxon>
        <taxon>Betaproteobacteria</taxon>
        <taxon>Burkholderiales</taxon>
        <taxon>Alcaligenaceae</taxon>
        <taxon>Pusillimonas</taxon>
    </lineage>
</organism>